<organism evidence="1">
    <name type="scientific">marine sediment metagenome</name>
    <dbReference type="NCBI Taxonomy" id="412755"/>
    <lineage>
        <taxon>unclassified sequences</taxon>
        <taxon>metagenomes</taxon>
        <taxon>ecological metagenomes</taxon>
    </lineage>
</organism>
<protein>
    <submittedName>
        <fullName evidence="1">Uncharacterized protein</fullName>
    </submittedName>
</protein>
<reference evidence="1" key="1">
    <citation type="journal article" date="2014" name="Front. Microbiol.">
        <title>High frequency of phylogenetically diverse reductive dehalogenase-homologous genes in deep subseafloor sedimentary metagenomes.</title>
        <authorList>
            <person name="Kawai M."/>
            <person name="Futagami T."/>
            <person name="Toyoda A."/>
            <person name="Takaki Y."/>
            <person name="Nishi S."/>
            <person name="Hori S."/>
            <person name="Arai W."/>
            <person name="Tsubouchi T."/>
            <person name="Morono Y."/>
            <person name="Uchiyama I."/>
            <person name="Ito T."/>
            <person name="Fujiyama A."/>
            <person name="Inagaki F."/>
            <person name="Takami H."/>
        </authorList>
    </citation>
    <scope>NUCLEOTIDE SEQUENCE</scope>
    <source>
        <strain evidence="1">Expedition CK06-06</strain>
    </source>
</reference>
<dbReference type="AlphaFoldDB" id="X1KMQ6"/>
<evidence type="ECO:0000313" key="1">
    <source>
        <dbReference type="EMBL" id="GAH91424.1"/>
    </source>
</evidence>
<proteinExistence type="predicted"/>
<accession>X1KMQ6</accession>
<dbReference type="EMBL" id="BARV01002386">
    <property type="protein sequence ID" value="GAH91424.1"/>
    <property type="molecule type" value="Genomic_DNA"/>
</dbReference>
<sequence length="81" mass="8706">MKGKFWVLAIIISAVVAGSASYFACRYLGQRVTLGDDTYKAVEIGRNYLENGLSGWFSLQATEGNEGVAESQGNGMGTTFM</sequence>
<gene>
    <name evidence="1" type="ORF">S06H3_06203</name>
</gene>
<name>X1KMQ6_9ZZZZ</name>
<comment type="caution">
    <text evidence="1">The sequence shown here is derived from an EMBL/GenBank/DDBJ whole genome shotgun (WGS) entry which is preliminary data.</text>
</comment>